<accession>A0A167V5N8</accession>
<dbReference type="Proteomes" id="UP000076532">
    <property type="component" value="Unassembled WGS sequence"/>
</dbReference>
<organism evidence="1 2">
    <name type="scientific">Athelia psychrophila</name>
    <dbReference type="NCBI Taxonomy" id="1759441"/>
    <lineage>
        <taxon>Eukaryota</taxon>
        <taxon>Fungi</taxon>
        <taxon>Dikarya</taxon>
        <taxon>Basidiomycota</taxon>
        <taxon>Agaricomycotina</taxon>
        <taxon>Agaricomycetes</taxon>
        <taxon>Agaricomycetidae</taxon>
        <taxon>Atheliales</taxon>
        <taxon>Atheliaceae</taxon>
        <taxon>Athelia</taxon>
    </lineage>
</organism>
<dbReference type="AlphaFoldDB" id="A0A167V5N8"/>
<protein>
    <recommendedName>
        <fullName evidence="3">EKC/KEOPS complex subunit GON7</fullName>
    </recommendedName>
</protein>
<proteinExistence type="predicted"/>
<gene>
    <name evidence="1" type="ORF">FIBSPDRAFT_766995</name>
</gene>
<sequence>MSKSLTITYNLLPPASVSAPSLTTTKSQDIAIKDADSPAGYYGSLREAIGQAKDILGSELTAWRDAVGTLEQSKESKCVVKEDDEEIDEEQE</sequence>
<keyword evidence="2" id="KW-1185">Reference proteome</keyword>
<name>A0A167V5N8_9AGAM</name>
<evidence type="ECO:0000313" key="2">
    <source>
        <dbReference type="Proteomes" id="UP000076532"/>
    </source>
</evidence>
<dbReference type="OrthoDB" id="2553859at2759"/>
<dbReference type="EMBL" id="KV417900">
    <property type="protein sequence ID" value="KZP04658.1"/>
    <property type="molecule type" value="Genomic_DNA"/>
</dbReference>
<evidence type="ECO:0008006" key="3">
    <source>
        <dbReference type="Google" id="ProtNLM"/>
    </source>
</evidence>
<evidence type="ECO:0000313" key="1">
    <source>
        <dbReference type="EMBL" id="KZP04658.1"/>
    </source>
</evidence>
<reference evidence="1 2" key="1">
    <citation type="journal article" date="2016" name="Mol. Biol. Evol.">
        <title>Comparative Genomics of Early-Diverging Mushroom-Forming Fungi Provides Insights into the Origins of Lignocellulose Decay Capabilities.</title>
        <authorList>
            <person name="Nagy L.G."/>
            <person name="Riley R."/>
            <person name="Tritt A."/>
            <person name="Adam C."/>
            <person name="Daum C."/>
            <person name="Floudas D."/>
            <person name="Sun H."/>
            <person name="Yadav J.S."/>
            <person name="Pangilinan J."/>
            <person name="Larsson K.H."/>
            <person name="Matsuura K."/>
            <person name="Barry K."/>
            <person name="Labutti K."/>
            <person name="Kuo R."/>
            <person name="Ohm R.A."/>
            <person name="Bhattacharya S.S."/>
            <person name="Shirouzu T."/>
            <person name="Yoshinaga Y."/>
            <person name="Martin F.M."/>
            <person name="Grigoriev I.V."/>
            <person name="Hibbett D.S."/>
        </authorList>
    </citation>
    <scope>NUCLEOTIDE SEQUENCE [LARGE SCALE GENOMIC DNA]</scope>
    <source>
        <strain evidence="1 2">CBS 109695</strain>
    </source>
</reference>